<dbReference type="Proteomes" id="UP000321570">
    <property type="component" value="Unassembled WGS sequence"/>
</dbReference>
<reference evidence="2 3" key="1">
    <citation type="submission" date="2019-07" db="EMBL/GenBank/DDBJ databases">
        <authorList>
            <person name="Jastrzebski P J."/>
            <person name="Paukszto L."/>
            <person name="Jastrzebski P J."/>
        </authorList>
    </citation>
    <scope>NUCLEOTIDE SEQUENCE [LARGE SCALE GENOMIC DNA]</scope>
    <source>
        <strain evidence="2 3">WMS-il1</strain>
    </source>
</reference>
<evidence type="ECO:0000313" key="3">
    <source>
        <dbReference type="Proteomes" id="UP000321570"/>
    </source>
</evidence>
<name>A0A564XUS0_HYMDI</name>
<dbReference type="Pfam" id="PF18997">
    <property type="entry name" value="DUF5727"/>
    <property type="match status" value="1"/>
</dbReference>
<evidence type="ECO:0000259" key="1">
    <source>
        <dbReference type="Pfam" id="PF18997"/>
    </source>
</evidence>
<dbReference type="EMBL" id="CABIJS010000007">
    <property type="protein sequence ID" value="VUZ38757.1"/>
    <property type="molecule type" value="Genomic_DNA"/>
</dbReference>
<gene>
    <name evidence="2" type="ORF">WMSIL1_LOCUS185</name>
</gene>
<sequence length="190" mass="21393">MYLHKGASGSNERLTFEDGQCILNGSTVGSPCEVQADRTVITFNEVPDFDRLLIVKSIPMYTVYFAKDCKFPTPEDGEIFVEKSMPLYRFLRGKTEENVVFAMKGTDYRGMSLYRDNSRVCEWGDSIQGPEECGTLIVDKDNGLIIYNATISKPTDKNFETLLWVNRANEISVTLDWTNSGEAPEVKACD</sequence>
<proteinExistence type="predicted"/>
<protein>
    <recommendedName>
        <fullName evidence="1">DUF5727 domain-containing protein</fullName>
    </recommendedName>
</protein>
<feature type="domain" description="DUF5727" evidence="1">
    <location>
        <begin position="14"/>
        <end position="189"/>
    </location>
</feature>
<evidence type="ECO:0000313" key="2">
    <source>
        <dbReference type="EMBL" id="VUZ38757.1"/>
    </source>
</evidence>
<dbReference type="InterPro" id="IPR043785">
    <property type="entry name" value="DUF5727"/>
</dbReference>
<accession>A0A564XUS0</accession>
<organism evidence="2 3">
    <name type="scientific">Hymenolepis diminuta</name>
    <name type="common">Rat tapeworm</name>
    <dbReference type="NCBI Taxonomy" id="6216"/>
    <lineage>
        <taxon>Eukaryota</taxon>
        <taxon>Metazoa</taxon>
        <taxon>Spiralia</taxon>
        <taxon>Lophotrochozoa</taxon>
        <taxon>Platyhelminthes</taxon>
        <taxon>Cestoda</taxon>
        <taxon>Eucestoda</taxon>
        <taxon>Cyclophyllidea</taxon>
        <taxon>Hymenolepididae</taxon>
        <taxon>Hymenolepis</taxon>
    </lineage>
</organism>
<keyword evidence="3" id="KW-1185">Reference proteome</keyword>
<dbReference type="AlphaFoldDB" id="A0A564XUS0"/>